<feature type="region of interest" description="Disordered" evidence="19">
    <location>
        <begin position="248"/>
        <end position="293"/>
    </location>
</feature>
<dbReference type="InterPro" id="IPR002156">
    <property type="entry name" value="RNaseH_domain"/>
</dbReference>
<keyword evidence="5" id="KW-0808">Transferase</keyword>
<dbReference type="GO" id="GO:0004523">
    <property type="term" value="F:RNA-DNA hybrid ribonuclease activity"/>
    <property type="evidence" value="ECO:0007669"/>
    <property type="project" value="InterPro"/>
</dbReference>
<dbReference type="GO" id="GO:0003887">
    <property type="term" value="F:DNA-directed DNA polymerase activity"/>
    <property type="evidence" value="ECO:0007669"/>
    <property type="project" value="UniProtKB-KW"/>
</dbReference>
<dbReference type="Gene3D" id="3.30.420.10">
    <property type="entry name" value="Ribonuclease H-like superfamily/Ribonuclease H"/>
    <property type="match status" value="2"/>
</dbReference>
<evidence type="ECO:0000256" key="19">
    <source>
        <dbReference type="SAM" id="MobiDB-lite"/>
    </source>
</evidence>
<dbReference type="EC" id="2.7.7.7" evidence="3"/>
<evidence type="ECO:0000256" key="14">
    <source>
        <dbReference type="ARBA" id="ARBA00023211"/>
    </source>
</evidence>
<evidence type="ECO:0000256" key="7">
    <source>
        <dbReference type="ARBA" id="ARBA00022705"/>
    </source>
</evidence>
<feature type="binding site" evidence="17">
    <location>
        <position position="471"/>
    </location>
    <ligand>
        <name>substrate</name>
    </ligand>
</feature>
<keyword evidence="9 18" id="KW-0479">Metal-binding</keyword>
<dbReference type="EMBL" id="LZMS01000094">
    <property type="protein sequence ID" value="OBX59990.1"/>
    <property type="molecule type" value="Genomic_DNA"/>
</dbReference>
<evidence type="ECO:0000256" key="13">
    <source>
        <dbReference type="ARBA" id="ARBA00022932"/>
    </source>
</evidence>
<reference evidence="21 22" key="1">
    <citation type="submission" date="2016-06" db="EMBL/GenBank/DDBJ databases">
        <title>Draft genome of Moraxella lacunata CCUG 57757A.</title>
        <authorList>
            <person name="Salva-Serra F."/>
            <person name="Engstrom-Jakobsson H."/>
            <person name="Thorell K."/>
            <person name="Gonzales-Siles L."/>
            <person name="Karlsson R."/>
            <person name="Boulund F."/>
            <person name="Engstrand L."/>
            <person name="Kristiansson E."/>
            <person name="Moore E."/>
        </authorList>
    </citation>
    <scope>NUCLEOTIDE SEQUENCE [LARGE SCALE GENOMIC DNA]</scope>
    <source>
        <strain evidence="21 22">CCUG 57757A</strain>
    </source>
</reference>
<dbReference type="InterPro" id="IPR012337">
    <property type="entry name" value="RNaseH-like_sf"/>
</dbReference>
<dbReference type="InterPro" id="IPR036397">
    <property type="entry name" value="RNaseH_sf"/>
</dbReference>
<dbReference type="SMART" id="SM00479">
    <property type="entry name" value="EXOIII"/>
    <property type="match status" value="1"/>
</dbReference>
<dbReference type="PROSITE" id="PS50879">
    <property type="entry name" value="RNASE_H_1"/>
    <property type="match status" value="1"/>
</dbReference>
<dbReference type="GO" id="GO:0046872">
    <property type="term" value="F:metal ion binding"/>
    <property type="evidence" value="ECO:0007669"/>
    <property type="project" value="UniProtKB-KW"/>
</dbReference>
<evidence type="ECO:0000256" key="8">
    <source>
        <dbReference type="ARBA" id="ARBA00022722"/>
    </source>
</evidence>
<keyword evidence="6" id="KW-0548">Nucleotidyltransferase</keyword>
<feature type="binding site" evidence="18">
    <location>
        <position position="321"/>
    </location>
    <ligand>
        <name>a divalent metal cation</name>
        <dbReference type="ChEBI" id="CHEBI:60240"/>
        <label>1</label>
        <note>catalytic</note>
    </ligand>
</feature>
<evidence type="ECO:0000256" key="1">
    <source>
        <dbReference type="ARBA" id="ARBA00001936"/>
    </source>
</evidence>
<feature type="binding site" evidence="17">
    <location>
        <position position="371"/>
    </location>
    <ligand>
        <name>substrate</name>
    </ligand>
</feature>
<feature type="binding site" evidence="18">
    <location>
        <position position="471"/>
    </location>
    <ligand>
        <name>a divalent metal cation</name>
        <dbReference type="ChEBI" id="CHEBI:60240"/>
        <label>1</label>
        <note>catalytic</note>
    </ligand>
</feature>
<dbReference type="Pfam" id="PF00075">
    <property type="entry name" value="RNase_H"/>
    <property type="match status" value="1"/>
</dbReference>
<protein>
    <recommendedName>
        <fullName evidence="4">DNA polymerase III subunit epsilon</fullName>
        <ecNumber evidence="3">2.7.7.7</ecNumber>
    </recommendedName>
</protein>
<feature type="binding site" evidence="17">
    <location>
        <position position="323"/>
    </location>
    <ligand>
        <name>substrate</name>
    </ligand>
</feature>
<feature type="binding site" evidence="18">
    <location>
        <position position="323"/>
    </location>
    <ligand>
        <name>a divalent metal cation</name>
        <dbReference type="ChEBI" id="CHEBI:60240"/>
        <label>1</label>
        <note>catalytic</note>
    </ligand>
</feature>
<dbReference type="RefSeq" id="WP_065256346.1">
    <property type="nucleotide sequence ID" value="NZ_JARDJM010000033.1"/>
</dbReference>
<dbReference type="InterPro" id="IPR022892">
    <property type="entry name" value="RNaseHI"/>
</dbReference>
<comment type="catalytic activity">
    <reaction evidence="15">
        <text>DNA(n) + a 2'-deoxyribonucleoside 5'-triphosphate = DNA(n+1) + diphosphate</text>
        <dbReference type="Rhea" id="RHEA:22508"/>
        <dbReference type="Rhea" id="RHEA-COMP:17339"/>
        <dbReference type="Rhea" id="RHEA-COMP:17340"/>
        <dbReference type="ChEBI" id="CHEBI:33019"/>
        <dbReference type="ChEBI" id="CHEBI:61560"/>
        <dbReference type="ChEBI" id="CHEBI:173112"/>
        <dbReference type="EC" id="2.7.7.7"/>
    </reaction>
</comment>
<feature type="active site" description="Proton acceptor" evidence="16">
    <location>
        <position position="466"/>
    </location>
</feature>
<evidence type="ECO:0000256" key="3">
    <source>
        <dbReference type="ARBA" id="ARBA00012417"/>
    </source>
</evidence>
<evidence type="ECO:0000256" key="6">
    <source>
        <dbReference type="ARBA" id="ARBA00022695"/>
    </source>
</evidence>
<evidence type="ECO:0000259" key="20">
    <source>
        <dbReference type="PROSITE" id="PS50879"/>
    </source>
</evidence>
<comment type="subunit">
    <text evidence="2">Monomer.</text>
</comment>
<feature type="compositionally biased region" description="Polar residues" evidence="19">
    <location>
        <begin position="154"/>
        <end position="173"/>
    </location>
</feature>
<dbReference type="NCBIfam" id="NF004316">
    <property type="entry name" value="PRK05711.1"/>
    <property type="match status" value="1"/>
</dbReference>
<dbReference type="CDD" id="cd09278">
    <property type="entry name" value="RNase_HI_prokaryote_like"/>
    <property type="match status" value="1"/>
</dbReference>
<keyword evidence="12 18" id="KW-0460">Magnesium</keyword>
<keyword evidence="8" id="KW-0540">Nuclease</keyword>
<dbReference type="Pfam" id="PF00929">
    <property type="entry name" value="RNase_T"/>
    <property type="match status" value="1"/>
</dbReference>
<accession>A0A1B8PW08</accession>
<keyword evidence="7" id="KW-0235">DNA replication</keyword>
<keyword evidence="14 18" id="KW-0464">Manganese</keyword>
<dbReference type="NCBIfam" id="NF001236">
    <property type="entry name" value="PRK00203.1"/>
    <property type="match status" value="1"/>
</dbReference>
<gene>
    <name evidence="21" type="ORF">A9309_00895</name>
</gene>
<dbReference type="CDD" id="cd06131">
    <property type="entry name" value="DNA_pol_III_epsilon_Ecoli_like"/>
    <property type="match status" value="1"/>
</dbReference>
<organism evidence="21 22">
    <name type="scientific">Moraxella lacunata</name>
    <dbReference type="NCBI Taxonomy" id="477"/>
    <lineage>
        <taxon>Bacteria</taxon>
        <taxon>Pseudomonadati</taxon>
        <taxon>Pseudomonadota</taxon>
        <taxon>Gammaproteobacteria</taxon>
        <taxon>Moraxellales</taxon>
        <taxon>Moraxellaceae</taxon>
        <taxon>Moraxella</taxon>
    </lineage>
</organism>
<proteinExistence type="predicted"/>
<comment type="cofactor">
    <cofactor evidence="18">
        <name>Mg(2+)</name>
        <dbReference type="ChEBI" id="CHEBI:18420"/>
    </cofactor>
    <cofactor evidence="18">
        <name>Mn(2+)</name>
        <dbReference type="ChEBI" id="CHEBI:29035"/>
    </cofactor>
    <text evidence="18">Binds 2 divalent metal cations. Magnesium or manganese.</text>
</comment>
<comment type="cofactor">
    <cofactor evidence="1">
        <name>Mn(2+)</name>
        <dbReference type="ChEBI" id="CHEBI:29035"/>
    </cofactor>
</comment>
<evidence type="ECO:0000256" key="4">
    <source>
        <dbReference type="ARBA" id="ARBA00020352"/>
    </source>
</evidence>
<feature type="binding site" evidence="17">
    <location>
        <position position="321"/>
    </location>
    <ligand>
        <name>substrate</name>
    </ligand>
</feature>
<name>A0A1B8PW08_MORLA</name>
<feature type="binding site" evidence="17">
    <location>
        <position position="366"/>
    </location>
    <ligand>
        <name>substrate</name>
    </ligand>
</feature>
<dbReference type="PANTHER" id="PTHR30231">
    <property type="entry name" value="DNA POLYMERASE III SUBUNIT EPSILON"/>
    <property type="match status" value="1"/>
</dbReference>
<dbReference type="GO" id="GO:0005829">
    <property type="term" value="C:cytosol"/>
    <property type="evidence" value="ECO:0007669"/>
    <property type="project" value="TreeGrafter"/>
</dbReference>
<evidence type="ECO:0000256" key="10">
    <source>
        <dbReference type="ARBA" id="ARBA00022801"/>
    </source>
</evidence>
<dbReference type="InterPro" id="IPR006054">
    <property type="entry name" value="DnaQ"/>
</dbReference>
<keyword evidence="11" id="KW-0269">Exonuclease</keyword>
<evidence type="ECO:0000256" key="16">
    <source>
        <dbReference type="PIRSR" id="PIRSR606309-1"/>
    </source>
</evidence>
<feature type="domain" description="RNase H type-1" evidence="20">
    <location>
        <begin position="1"/>
        <end position="145"/>
    </location>
</feature>
<feature type="region of interest" description="Disordered" evidence="19">
    <location>
        <begin position="147"/>
        <end position="173"/>
    </location>
</feature>
<evidence type="ECO:0000256" key="9">
    <source>
        <dbReference type="ARBA" id="ARBA00022723"/>
    </source>
</evidence>
<dbReference type="FunFam" id="3.30.420.10:FF:000012">
    <property type="entry name" value="DNA polymerase III subunit epsilon"/>
    <property type="match status" value="1"/>
</dbReference>
<evidence type="ECO:0000256" key="11">
    <source>
        <dbReference type="ARBA" id="ARBA00022839"/>
    </source>
</evidence>
<comment type="caution">
    <text evidence="21">The sequence shown here is derived from an EMBL/GenBank/DDBJ whole genome shotgun (WGS) entry which is preliminary data.</text>
</comment>
<dbReference type="PANTHER" id="PTHR30231:SF41">
    <property type="entry name" value="DNA POLYMERASE III SUBUNIT EPSILON"/>
    <property type="match status" value="1"/>
</dbReference>
<evidence type="ECO:0000256" key="17">
    <source>
        <dbReference type="PIRSR" id="PIRSR606309-2"/>
    </source>
</evidence>
<evidence type="ECO:0000313" key="21">
    <source>
        <dbReference type="EMBL" id="OBX59990.1"/>
    </source>
</evidence>
<evidence type="ECO:0000256" key="12">
    <source>
        <dbReference type="ARBA" id="ARBA00022842"/>
    </source>
</evidence>
<keyword evidence="13" id="KW-0239">DNA-directed DNA polymerase</keyword>
<evidence type="ECO:0000256" key="2">
    <source>
        <dbReference type="ARBA" id="ARBA00011245"/>
    </source>
</evidence>
<evidence type="ECO:0000313" key="22">
    <source>
        <dbReference type="Proteomes" id="UP000092607"/>
    </source>
</evidence>
<dbReference type="AlphaFoldDB" id="A0A1B8PW08"/>
<keyword evidence="10" id="KW-0378">Hydrolase</keyword>
<evidence type="ECO:0000256" key="5">
    <source>
        <dbReference type="ARBA" id="ARBA00022679"/>
    </source>
</evidence>
<dbReference type="GO" id="GO:0003677">
    <property type="term" value="F:DNA binding"/>
    <property type="evidence" value="ECO:0007669"/>
    <property type="project" value="InterPro"/>
</dbReference>
<evidence type="ECO:0000256" key="15">
    <source>
        <dbReference type="ARBA" id="ARBA00049244"/>
    </source>
</evidence>
<dbReference type="InterPro" id="IPR013520">
    <property type="entry name" value="Ribonucl_H"/>
</dbReference>
<dbReference type="Proteomes" id="UP000092607">
    <property type="component" value="Unassembled WGS sequence"/>
</dbReference>
<sequence>MTIIAYTDGACKGNGKAGASAGGFGTHIIYPTGDVLNIWGGESDTTNNRMELMGAITALERTPADTPIQIWTDSGYVKNGITQWINGWKAKGWKKADGKAVLNQDLWIRLDNACQRRTIDWQWIKGHAGHVGNEMADKLANDGVTGSGELFISHTPTNNPASDKTNSKTNTEPNIISKETDETTTMNETTNHALDDSNFHGNDFHDNAIHENAVYESDLGEDMDYYADMANMMADDEFDPATPMVDVGADINDSEPVSQTQNKTPAKKSKKKTPPAPMQVVRHNHQNPDYDGRTDEIREPFWAVLPDPIHRGASERQLIMDTETTGIDPATGDRIVEIGIVEMVKRKPTGVQLHVYLNPDREMDDEVIGVHGIHNEFLVDKPRFADVAPYVYEFMKGAEIIAHNAQFDMKFLSHEFDKVGMTDFADVVEVTDSLMLARKMYAGQKNNLDALAKRLDVGQDIDRSYHGALKDSQILLEVYLAMTSGQIAMSMEEEGVNQDDNRGEISFSDLSALSAQLIRSKDDFSADGAWRESVLK</sequence>
<dbReference type="InterPro" id="IPR006309">
    <property type="entry name" value="DnaQ_proteo"/>
</dbReference>
<dbReference type="GO" id="GO:0045004">
    <property type="term" value="P:DNA replication proofreading"/>
    <property type="evidence" value="ECO:0007669"/>
    <property type="project" value="TreeGrafter"/>
</dbReference>
<dbReference type="GO" id="GO:0008408">
    <property type="term" value="F:3'-5' exonuclease activity"/>
    <property type="evidence" value="ECO:0007669"/>
    <property type="project" value="TreeGrafter"/>
</dbReference>
<dbReference type="SUPFAM" id="SSF53098">
    <property type="entry name" value="Ribonuclease H-like"/>
    <property type="match status" value="2"/>
</dbReference>
<dbReference type="NCBIfam" id="TIGR00573">
    <property type="entry name" value="dnaq"/>
    <property type="match status" value="1"/>
</dbReference>
<evidence type="ECO:0000256" key="18">
    <source>
        <dbReference type="PIRSR" id="PIRSR606309-3"/>
    </source>
</evidence>